<evidence type="ECO:0000313" key="2">
    <source>
        <dbReference type="Proteomes" id="UP000839052"/>
    </source>
</evidence>
<reference evidence="1 2" key="1">
    <citation type="submission" date="2021-10" db="EMBL/GenBank/DDBJ databases">
        <authorList>
            <person name="Koch H."/>
        </authorList>
    </citation>
    <scope>NUCLEOTIDE SEQUENCE [LARGE SCALE GENOMIC DNA]</scope>
    <source>
        <strain evidence="1">6680</strain>
    </source>
</reference>
<gene>
    <name evidence="1" type="ORF">NTG6680_1892</name>
</gene>
<dbReference type="Proteomes" id="UP000839052">
    <property type="component" value="Chromosome"/>
</dbReference>
<proteinExistence type="predicted"/>
<accession>A0ABN8AN07</accession>
<dbReference type="EMBL" id="OU912926">
    <property type="protein sequence ID" value="CAG9933141.1"/>
    <property type="molecule type" value="Genomic_DNA"/>
</dbReference>
<organism evidence="1 2">
    <name type="scientific">Candidatus Nitrotoga arctica</name>
    <dbReference type="NCBI Taxonomy" id="453162"/>
    <lineage>
        <taxon>Bacteria</taxon>
        <taxon>Pseudomonadati</taxon>
        <taxon>Pseudomonadota</taxon>
        <taxon>Betaproteobacteria</taxon>
        <taxon>Nitrosomonadales</taxon>
        <taxon>Gallionellaceae</taxon>
        <taxon>Candidatus Nitrotoga</taxon>
    </lineage>
</organism>
<evidence type="ECO:0000313" key="1">
    <source>
        <dbReference type="EMBL" id="CAG9933141.1"/>
    </source>
</evidence>
<keyword evidence="2" id="KW-1185">Reference proteome</keyword>
<dbReference type="RefSeq" id="WP_239796973.1">
    <property type="nucleotide sequence ID" value="NZ_OU912926.1"/>
</dbReference>
<name>A0ABN8AN07_9PROT</name>
<sequence length="55" mass="6017">MEATSASPPKNVESTLHEAIDKVTHKEVNMIAGISDISHKAVESLAYRAANRRKL</sequence>
<protein>
    <submittedName>
        <fullName evidence="1">Uncharacterized protein</fullName>
    </submittedName>
</protein>